<feature type="transmembrane region" description="Helical" evidence="6">
    <location>
        <begin position="348"/>
        <end position="369"/>
    </location>
</feature>
<evidence type="ECO:0000256" key="2">
    <source>
        <dbReference type="ARBA" id="ARBA00022475"/>
    </source>
</evidence>
<dbReference type="Pfam" id="PF03772">
    <property type="entry name" value="Competence"/>
    <property type="match status" value="1"/>
</dbReference>
<feature type="transmembrane region" description="Helical" evidence="6">
    <location>
        <begin position="68"/>
        <end position="86"/>
    </location>
</feature>
<organism evidence="9 10">
    <name type="scientific">Neolewinella lacunae</name>
    <dbReference type="NCBI Taxonomy" id="1517758"/>
    <lineage>
        <taxon>Bacteria</taxon>
        <taxon>Pseudomonadati</taxon>
        <taxon>Bacteroidota</taxon>
        <taxon>Saprospiria</taxon>
        <taxon>Saprospirales</taxon>
        <taxon>Lewinellaceae</taxon>
        <taxon>Neolewinella</taxon>
    </lineage>
</organism>
<dbReference type="Pfam" id="PF13567">
    <property type="entry name" value="DUF4131"/>
    <property type="match status" value="1"/>
</dbReference>
<dbReference type="InterPro" id="IPR004477">
    <property type="entry name" value="ComEC_N"/>
</dbReference>
<evidence type="ECO:0000259" key="7">
    <source>
        <dbReference type="Pfam" id="PF03772"/>
    </source>
</evidence>
<evidence type="ECO:0000256" key="6">
    <source>
        <dbReference type="SAM" id="Phobius"/>
    </source>
</evidence>
<evidence type="ECO:0000256" key="5">
    <source>
        <dbReference type="ARBA" id="ARBA00023136"/>
    </source>
</evidence>
<dbReference type="InterPro" id="IPR025405">
    <property type="entry name" value="DUF4131"/>
</dbReference>
<keyword evidence="2" id="KW-1003">Cell membrane</keyword>
<accession>A0A923PLP6</accession>
<evidence type="ECO:0000313" key="10">
    <source>
        <dbReference type="Proteomes" id="UP000650081"/>
    </source>
</evidence>
<dbReference type="PANTHER" id="PTHR30619:SF1">
    <property type="entry name" value="RECOMBINATION PROTEIN 2"/>
    <property type="match status" value="1"/>
</dbReference>
<feature type="transmembrane region" description="Helical" evidence="6">
    <location>
        <begin position="12"/>
        <end position="32"/>
    </location>
</feature>
<evidence type="ECO:0000259" key="8">
    <source>
        <dbReference type="Pfam" id="PF13567"/>
    </source>
</evidence>
<keyword evidence="5 6" id="KW-0472">Membrane</keyword>
<keyword evidence="4 6" id="KW-1133">Transmembrane helix</keyword>
<feature type="transmembrane region" description="Helical" evidence="6">
    <location>
        <begin position="375"/>
        <end position="395"/>
    </location>
</feature>
<dbReference type="InterPro" id="IPR052159">
    <property type="entry name" value="Competence_DNA_uptake"/>
</dbReference>
<evidence type="ECO:0000313" key="9">
    <source>
        <dbReference type="EMBL" id="MBC6996345.1"/>
    </source>
</evidence>
<comment type="caution">
    <text evidence="9">The sequence shown here is derived from an EMBL/GenBank/DDBJ whole genome shotgun (WGS) entry which is preliminary data.</text>
</comment>
<evidence type="ECO:0000256" key="4">
    <source>
        <dbReference type="ARBA" id="ARBA00022989"/>
    </source>
</evidence>
<feature type="transmembrane region" description="Helical" evidence="6">
    <location>
        <begin position="44"/>
        <end position="61"/>
    </location>
</feature>
<dbReference type="NCBIfam" id="TIGR00360">
    <property type="entry name" value="ComEC_N-term"/>
    <property type="match status" value="1"/>
</dbReference>
<dbReference type="Proteomes" id="UP000650081">
    <property type="component" value="Unassembled WGS sequence"/>
</dbReference>
<comment type="subcellular location">
    <subcellularLocation>
        <location evidence="1">Cell membrane</location>
        <topology evidence="1">Multi-pass membrane protein</topology>
    </subcellularLocation>
</comment>
<dbReference type="RefSeq" id="WP_187468356.1">
    <property type="nucleotide sequence ID" value="NZ_JACSIT010000152.1"/>
</dbReference>
<dbReference type="GO" id="GO:0005886">
    <property type="term" value="C:plasma membrane"/>
    <property type="evidence" value="ECO:0007669"/>
    <property type="project" value="UniProtKB-SubCell"/>
</dbReference>
<dbReference type="AlphaFoldDB" id="A0A923PLP6"/>
<feature type="transmembrane region" description="Helical" evidence="6">
    <location>
        <begin position="432"/>
        <end position="457"/>
    </location>
</feature>
<feature type="transmembrane region" description="Helical" evidence="6">
    <location>
        <begin position="469"/>
        <end position="488"/>
    </location>
</feature>
<feature type="transmembrane region" description="Helical" evidence="6">
    <location>
        <begin position="526"/>
        <end position="544"/>
    </location>
</feature>
<dbReference type="EMBL" id="JACSIT010000152">
    <property type="protein sequence ID" value="MBC6996345.1"/>
    <property type="molecule type" value="Genomic_DNA"/>
</dbReference>
<feature type="domain" description="ComEC/Rec2-related protein" evidence="7">
    <location>
        <begin position="247"/>
        <end position="522"/>
    </location>
</feature>
<sequence>MSSPKPDHAPPPAWGSVPMLPVVGALIAGILVSDAVGYGLARPWLVAAGVTGALVLGGLYFRSASRWPAIATTCLLLLLVFLLGGWRTQSSYPPAREDFFLAGLEADDLLAGEIMAIRPGEKTLRAEITLTALLGADSLHRPATGKLLLYLPPSQKAATLVAGDRLVFAGTPTELRPPLNPGVFDLRAYWKRQGVYHQLFLREDGDWRRVGTSATGIRATAEEWRRTWFKTFQDHLTGDRLAVAAALVLGKRDLISEEVKSAYTDTGAIHVLAVSGLHVGIVYLLLYTLLARVLRLNRTRGGRTLVAALSVVAVWTFALVSGLSPSVQRAALMFSVLALGGILRRKTYIFNTLSIAAFGMLWLNPATFFQVGFQLSFTAIIGIVLFTSYLTRLVYFGSRLLRSAWSAMAASTGAQLGTLPLSLYNFQQFPLYFLLSGTVVILSAFAGMFLGILHGLVAGLGGPTLMAELTGWLLGTVIGLQNAFIFFFGNLPGGLLKVPWFDGVAAGLLAVSIGGLAAWLRWKGRLWPVVTFLPLLVLGGWVGWSHNARQLERQSARIIVYHISRSSLMDYTQGTAAYAFGTAPTEEELPWSAGPQREQWGYQPRLTLSLLPAADTTLEAGAALQFPCLQLGGTRWLILDGEEVAPKTCDLAPTHVLVTRNFRPAAFPGLPPSASPPTVVVDGSNAFYRLEEWRAWAATAGYPLHLTADSGAYLFPQ</sequence>
<evidence type="ECO:0000256" key="3">
    <source>
        <dbReference type="ARBA" id="ARBA00022692"/>
    </source>
</evidence>
<feature type="transmembrane region" description="Helical" evidence="6">
    <location>
        <begin position="302"/>
        <end position="320"/>
    </location>
</feature>
<protein>
    <submittedName>
        <fullName evidence="9">ComEC family competence protein</fullName>
    </submittedName>
</protein>
<gene>
    <name evidence="9" type="ORF">H9S92_19395</name>
</gene>
<keyword evidence="10" id="KW-1185">Reference proteome</keyword>
<feature type="domain" description="DUF4131" evidence="8">
    <location>
        <begin position="43"/>
        <end position="203"/>
    </location>
</feature>
<feature type="transmembrane region" description="Helical" evidence="6">
    <location>
        <begin position="500"/>
        <end position="519"/>
    </location>
</feature>
<proteinExistence type="predicted"/>
<name>A0A923PLP6_9BACT</name>
<reference evidence="9" key="1">
    <citation type="submission" date="2020-08" db="EMBL/GenBank/DDBJ databases">
        <title>Lewinella bacteria from marine environments.</title>
        <authorList>
            <person name="Zhong Y."/>
        </authorList>
    </citation>
    <scope>NUCLEOTIDE SEQUENCE</scope>
    <source>
        <strain evidence="9">KCTC 42187</strain>
    </source>
</reference>
<evidence type="ECO:0000256" key="1">
    <source>
        <dbReference type="ARBA" id="ARBA00004651"/>
    </source>
</evidence>
<dbReference type="PANTHER" id="PTHR30619">
    <property type="entry name" value="DNA INTERNALIZATION/COMPETENCE PROTEIN COMEC/REC2"/>
    <property type="match status" value="1"/>
</dbReference>
<keyword evidence="3 6" id="KW-0812">Transmembrane</keyword>
<feature type="transmembrane region" description="Helical" evidence="6">
    <location>
        <begin position="268"/>
        <end position="290"/>
    </location>
</feature>